<dbReference type="EMBL" id="JAVFWL010000005">
    <property type="protein sequence ID" value="KAK6756731.1"/>
    <property type="molecule type" value="Genomic_DNA"/>
</dbReference>
<sequence length="158" mass="18258">MESKEKLGRGPKDVTGRLQFVEVVNIGHSMDMENDLKKRQTRRMRLTLAPTTEATDQFTDHRFRAHLFDTTVLLAQQRHGKAATSKKLFATHRALERSVLKFDYRTQHLAGLNGFDLREVLLRLCALAEYLSEIKHKWAGHIMRESAIDGLRERLNGF</sequence>
<gene>
    <name evidence="1" type="primary">Necator_chrV.g19683</name>
    <name evidence="1" type="ORF">RB195_014891</name>
</gene>
<evidence type="ECO:0000313" key="1">
    <source>
        <dbReference type="EMBL" id="KAK6756731.1"/>
    </source>
</evidence>
<accession>A0ABR1E4R5</accession>
<organism evidence="1 2">
    <name type="scientific">Necator americanus</name>
    <name type="common">Human hookworm</name>
    <dbReference type="NCBI Taxonomy" id="51031"/>
    <lineage>
        <taxon>Eukaryota</taxon>
        <taxon>Metazoa</taxon>
        <taxon>Ecdysozoa</taxon>
        <taxon>Nematoda</taxon>
        <taxon>Chromadorea</taxon>
        <taxon>Rhabditida</taxon>
        <taxon>Rhabditina</taxon>
        <taxon>Rhabditomorpha</taxon>
        <taxon>Strongyloidea</taxon>
        <taxon>Ancylostomatidae</taxon>
        <taxon>Bunostominae</taxon>
        <taxon>Necator</taxon>
    </lineage>
</organism>
<evidence type="ECO:0000313" key="2">
    <source>
        <dbReference type="Proteomes" id="UP001303046"/>
    </source>
</evidence>
<comment type="caution">
    <text evidence="1">The sequence shown here is derived from an EMBL/GenBank/DDBJ whole genome shotgun (WGS) entry which is preliminary data.</text>
</comment>
<name>A0ABR1E4R5_NECAM</name>
<reference evidence="1 2" key="1">
    <citation type="submission" date="2023-08" db="EMBL/GenBank/DDBJ databases">
        <title>A Necator americanus chromosomal reference genome.</title>
        <authorList>
            <person name="Ilik V."/>
            <person name="Petrzelkova K.J."/>
            <person name="Pardy F."/>
            <person name="Fuh T."/>
            <person name="Niatou-Singa F.S."/>
            <person name="Gouil Q."/>
            <person name="Baker L."/>
            <person name="Ritchie M.E."/>
            <person name="Jex A.R."/>
            <person name="Gazzola D."/>
            <person name="Li H."/>
            <person name="Toshio Fujiwara R."/>
            <person name="Zhan B."/>
            <person name="Aroian R.V."/>
            <person name="Pafco B."/>
            <person name="Schwarz E.M."/>
        </authorList>
    </citation>
    <scope>NUCLEOTIDE SEQUENCE [LARGE SCALE GENOMIC DNA]</scope>
    <source>
        <strain evidence="1 2">Aroian</strain>
        <tissue evidence="1">Whole animal</tissue>
    </source>
</reference>
<protein>
    <submittedName>
        <fullName evidence="1">Uncharacterized protein</fullName>
    </submittedName>
</protein>
<keyword evidence="2" id="KW-1185">Reference proteome</keyword>
<dbReference type="Proteomes" id="UP001303046">
    <property type="component" value="Unassembled WGS sequence"/>
</dbReference>
<proteinExistence type="predicted"/>